<dbReference type="HAMAP" id="MF_00087">
    <property type="entry name" value="Glu_tRNA_reductase"/>
    <property type="match status" value="1"/>
</dbReference>
<comment type="domain">
    <text evidence="8">Possesses an unusual extended V-shaped dimeric structure with each monomer consisting of three distinct domains arranged along a curved 'spinal' alpha-helix. The N-terminal catalytic domain specifically recognizes the glutamate moiety of the substrate. The second domain is the NADPH-binding domain, and the third C-terminal domain is responsible for dimerization.</text>
</comment>
<keyword evidence="14" id="KW-1185">Reference proteome</keyword>
<dbReference type="InterPro" id="IPR015896">
    <property type="entry name" value="4pyrrol_synth_GluRdtase_dimer"/>
</dbReference>
<comment type="subunit">
    <text evidence="8">Homodimer.</text>
</comment>
<dbReference type="SUPFAM" id="SSF51735">
    <property type="entry name" value="NAD(P)-binding Rossmann-fold domains"/>
    <property type="match status" value="1"/>
</dbReference>
<feature type="domain" description="Quinate/shikimate 5-dehydrogenase/glutamyl-tRNA reductase" evidence="11">
    <location>
        <begin position="171"/>
        <end position="306"/>
    </location>
</feature>
<name>A0ABQ1P851_9BACI</name>
<evidence type="ECO:0000259" key="12">
    <source>
        <dbReference type="Pfam" id="PF05201"/>
    </source>
</evidence>
<keyword evidence="4 8" id="KW-0521">NADP</keyword>
<comment type="function">
    <text evidence="8">Catalyzes the NADPH-dependent reduction of glutamyl-tRNA(Glu) to glutamate 1-semialdehyde (GSA).</text>
</comment>
<evidence type="ECO:0000256" key="3">
    <source>
        <dbReference type="ARBA" id="ARBA00012970"/>
    </source>
</evidence>
<dbReference type="InterPro" id="IPR015895">
    <property type="entry name" value="4pyrrol_synth_GluRdtase_N"/>
</dbReference>
<dbReference type="Pfam" id="PF05201">
    <property type="entry name" value="GlutR_N"/>
    <property type="match status" value="1"/>
</dbReference>
<dbReference type="Proteomes" id="UP000619534">
    <property type="component" value="Unassembled WGS sequence"/>
</dbReference>
<dbReference type="PANTHER" id="PTHR43013:SF1">
    <property type="entry name" value="GLUTAMYL-TRNA REDUCTASE"/>
    <property type="match status" value="1"/>
</dbReference>
<dbReference type="CDD" id="cd05213">
    <property type="entry name" value="NAD_bind_Glutamyl_tRNA_reduct"/>
    <property type="match status" value="1"/>
</dbReference>
<protein>
    <recommendedName>
        <fullName evidence="3 8">Glutamyl-tRNA reductase</fullName>
        <shortName evidence="8">GluTR</shortName>
        <ecNumber evidence="3 8">1.2.1.70</ecNumber>
    </recommendedName>
</protein>
<comment type="miscellaneous">
    <text evidence="8">During catalysis, the active site Cys acts as a nucleophile attacking the alpha-carbonyl group of tRNA-bound glutamate with the formation of a thioester intermediate between enzyme and glutamate, and the concomitant release of tRNA(Glu). The thioester intermediate is finally reduced by direct hydride transfer from NADPH, to form the product GSA.</text>
</comment>
<evidence type="ECO:0000256" key="4">
    <source>
        <dbReference type="ARBA" id="ARBA00022857"/>
    </source>
</evidence>
<evidence type="ECO:0000256" key="6">
    <source>
        <dbReference type="ARBA" id="ARBA00023244"/>
    </source>
</evidence>
<dbReference type="InterPro" id="IPR036291">
    <property type="entry name" value="NAD(P)-bd_dom_sf"/>
</dbReference>
<comment type="catalytic activity">
    <reaction evidence="7 8 9">
        <text>(S)-4-amino-5-oxopentanoate + tRNA(Glu) + NADP(+) = L-glutamyl-tRNA(Glu) + NADPH + H(+)</text>
        <dbReference type="Rhea" id="RHEA:12344"/>
        <dbReference type="Rhea" id="RHEA-COMP:9663"/>
        <dbReference type="Rhea" id="RHEA-COMP:9680"/>
        <dbReference type="ChEBI" id="CHEBI:15378"/>
        <dbReference type="ChEBI" id="CHEBI:57501"/>
        <dbReference type="ChEBI" id="CHEBI:57783"/>
        <dbReference type="ChEBI" id="CHEBI:58349"/>
        <dbReference type="ChEBI" id="CHEBI:78442"/>
        <dbReference type="ChEBI" id="CHEBI:78520"/>
        <dbReference type="EC" id="1.2.1.70"/>
    </reaction>
</comment>
<keyword evidence="6 8" id="KW-0627">Porphyrin biosynthesis</keyword>
<comment type="similarity">
    <text evidence="2 8 9">Belongs to the glutamyl-tRNA reductase family.</text>
</comment>
<dbReference type="InterPro" id="IPR036343">
    <property type="entry name" value="GluRdtase_N_sf"/>
</dbReference>
<accession>A0ABQ1P851</accession>
<feature type="active site" description="Nucleophile" evidence="8">
    <location>
        <position position="50"/>
    </location>
</feature>
<dbReference type="Gene3D" id="3.40.50.720">
    <property type="entry name" value="NAD(P)-binding Rossmann-like Domain"/>
    <property type="match status" value="1"/>
</dbReference>
<dbReference type="Pfam" id="PF01488">
    <property type="entry name" value="Shikimate_DH"/>
    <property type="match status" value="1"/>
</dbReference>
<evidence type="ECO:0000256" key="2">
    <source>
        <dbReference type="ARBA" id="ARBA00005916"/>
    </source>
</evidence>
<feature type="binding site" evidence="8">
    <location>
        <begin position="189"/>
        <end position="194"/>
    </location>
    <ligand>
        <name>NADP(+)</name>
        <dbReference type="ChEBI" id="CHEBI:58349"/>
    </ligand>
</feature>
<dbReference type="InterPro" id="IPR006151">
    <property type="entry name" value="Shikm_DH/Glu-tRNA_Rdtase"/>
</dbReference>
<evidence type="ECO:0000256" key="7">
    <source>
        <dbReference type="ARBA" id="ARBA00047464"/>
    </source>
</evidence>
<evidence type="ECO:0000256" key="5">
    <source>
        <dbReference type="ARBA" id="ARBA00023002"/>
    </source>
</evidence>
<dbReference type="PIRSF" id="PIRSF000445">
    <property type="entry name" value="4pyrrol_synth_GluRdtase"/>
    <property type="match status" value="1"/>
</dbReference>
<dbReference type="EMBL" id="BMCJ01000004">
    <property type="protein sequence ID" value="GGC93075.1"/>
    <property type="molecule type" value="Genomic_DNA"/>
</dbReference>
<evidence type="ECO:0000256" key="8">
    <source>
        <dbReference type="HAMAP-Rule" id="MF_00087"/>
    </source>
</evidence>
<feature type="binding site" evidence="8">
    <location>
        <position position="120"/>
    </location>
    <ligand>
        <name>substrate</name>
    </ligand>
</feature>
<feature type="domain" description="Glutamyl-tRNA reductase N-terminal" evidence="12">
    <location>
        <begin position="6"/>
        <end position="156"/>
    </location>
</feature>
<keyword evidence="5 8" id="KW-0560">Oxidoreductase</keyword>
<evidence type="ECO:0000259" key="11">
    <source>
        <dbReference type="Pfam" id="PF01488"/>
    </source>
</evidence>
<dbReference type="PANTHER" id="PTHR43013">
    <property type="entry name" value="GLUTAMYL-TRNA REDUCTASE"/>
    <property type="match status" value="1"/>
</dbReference>
<feature type="site" description="Important for activity" evidence="8">
    <location>
        <position position="99"/>
    </location>
</feature>
<sequence>MHILVVGVNYKTAPVEVREKLTFSENRISEAMFELNQRKSVLENVIISTCNRTEIYAVVDQLHTGRYYIKQFLADWFEVEKETFSPYLSIYESDGAMEHLLRVTCGLDSMVLGETQILGQMKQAFLQGQEAKTTGTIFNQLFKQAVTLAKRSHKETEIGENAVSVSYAAVELARKIFGDLVNKHVVILGAGKMGELAAKNLQGSGVKQVTVINRTLAKAQVVADQFNGEARTIDDLSNTLKDADILISSTGAKDYVITQEVIAPIQKARKGKPLFLVDIAVPRDLDPAMEELESVFLYDIDDLQGIVDANLAARQKAAEVIEIMIEEEIIAFKEWLQTIGVVPVISALRNKALSIQSETMKSIERKMPDLTEREKKVLNKHTKSIINQMLKEPILQAKELAAQPDADESLQLFMQIFGIEEQVQNEIQEQQKKENKVVSLDRNGELSFPAIKNASTH</sequence>
<dbReference type="NCBIfam" id="TIGR01035">
    <property type="entry name" value="hemA"/>
    <property type="match status" value="1"/>
</dbReference>
<dbReference type="EC" id="1.2.1.70" evidence="3 8"/>
<dbReference type="InterPro" id="IPR018214">
    <property type="entry name" value="GluRdtase_CS"/>
</dbReference>
<feature type="binding site" evidence="8">
    <location>
        <begin position="114"/>
        <end position="116"/>
    </location>
    <ligand>
        <name>substrate</name>
    </ligand>
</feature>
<dbReference type="Gene3D" id="3.30.460.30">
    <property type="entry name" value="Glutamyl-tRNA reductase, N-terminal domain"/>
    <property type="match status" value="1"/>
</dbReference>
<organism evidence="13 14">
    <name type="scientific">Thalassobacillus devorans</name>
    <dbReference type="NCBI Taxonomy" id="279813"/>
    <lineage>
        <taxon>Bacteria</taxon>
        <taxon>Bacillati</taxon>
        <taxon>Bacillota</taxon>
        <taxon>Bacilli</taxon>
        <taxon>Bacillales</taxon>
        <taxon>Bacillaceae</taxon>
        <taxon>Thalassobacillus</taxon>
    </lineage>
</organism>
<reference evidence="14" key="1">
    <citation type="journal article" date="2019" name="Int. J. Syst. Evol. Microbiol.">
        <title>The Global Catalogue of Microorganisms (GCM) 10K type strain sequencing project: providing services to taxonomists for standard genome sequencing and annotation.</title>
        <authorList>
            <consortium name="The Broad Institute Genomics Platform"/>
            <consortium name="The Broad Institute Genome Sequencing Center for Infectious Disease"/>
            <person name="Wu L."/>
            <person name="Ma J."/>
        </authorList>
    </citation>
    <scope>NUCLEOTIDE SEQUENCE [LARGE SCALE GENOMIC DNA]</scope>
    <source>
        <strain evidence="14">CCM 7282</strain>
    </source>
</reference>
<comment type="caution">
    <text evidence="13">The sequence shown here is derived from an EMBL/GenBank/DDBJ whole genome shotgun (WGS) entry which is preliminary data.</text>
</comment>
<dbReference type="InterPro" id="IPR000343">
    <property type="entry name" value="4pyrrol_synth_GluRdtase"/>
</dbReference>
<dbReference type="SUPFAM" id="SSF69075">
    <property type="entry name" value="Glutamyl tRNA-reductase dimerization domain"/>
    <property type="match status" value="1"/>
</dbReference>
<evidence type="ECO:0000313" key="14">
    <source>
        <dbReference type="Proteomes" id="UP000619534"/>
    </source>
</evidence>
<dbReference type="SUPFAM" id="SSF69742">
    <property type="entry name" value="Glutamyl tRNA-reductase catalytic, N-terminal domain"/>
    <property type="match status" value="1"/>
</dbReference>
<dbReference type="InterPro" id="IPR036453">
    <property type="entry name" value="GluRdtase_dimer_dom_sf"/>
</dbReference>
<dbReference type="Pfam" id="PF00745">
    <property type="entry name" value="GlutR_dimer"/>
    <property type="match status" value="1"/>
</dbReference>
<dbReference type="NCBIfam" id="NF000744">
    <property type="entry name" value="PRK00045.1-3"/>
    <property type="match status" value="1"/>
</dbReference>
<comment type="pathway">
    <text evidence="1 8 9">Porphyrin-containing compound metabolism; protoporphyrin-IX biosynthesis; 5-aminolevulinate from L-glutamyl-tRNA(Glu): step 1/2.</text>
</comment>
<dbReference type="PROSITE" id="PS00747">
    <property type="entry name" value="GLUTR"/>
    <property type="match status" value="1"/>
</dbReference>
<proteinExistence type="inferred from homology"/>
<evidence type="ECO:0000313" key="13">
    <source>
        <dbReference type="EMBL" id="GGC93075.1"/>
    </source>
</evidence>
<feature type="binding site" evidence="8">
    <location>
        <begin position="49"/>
        <end position="52"/>
    </location>
    <ligand>
        <name>substrate</name>
    </ligand>
</feature>
<evidence type="ECO:0000259" key="10">
    <source>
        <dbReference type="Pfam" id="PF00745"/>
    </source>
</evidence>
<gene>
    <name evidence="8 13" type="primary">hemA</name>
    <name evidence="13" type="ORF">GCM10007216_24740</name>
</gene>
<evidence type="ECO:0000256" key="9">
    <source>
        <dbReference type="RuleBase" id="RU000584"/>
    </source>
</evidence>
<feature type="domain" description="Tetrapyrrole biosynthesis glutamyl-tRNA reductase dimerisation" evidence="10">
    <location>
        <begin position="322"/>
        <end position="419"/>
    </location>
</feature>
<dbReference type="RefSeq" id="WP_062447081.1">
    <property type="nucleotide sequence ID" value="NZ_BMCJ01000004.1"/>
</dbReference>
<evidence type="ECO:0000256" key="1">
    <source>
        <dbReference type="ARBA" id="ARBA00005059"/>
    </source>
</evidence>
<feature type="binding site" evidence="8">
    <location>
        <position position="109"/>
    </location>
    <ligand>
        <name>substrate</name>
    </ligand>
</feature>